<keyword evidence="2" id="KW-0472">Membrane</keyword>
<organism evidence="9 10">
    <name type="scientific">Candidatus Nitrosymbiomonas proteolyticus</name>
    <dbReference type="NCBI Taxonomy" id="2608984"/>
    <lineage>
        <taxon>Bacteria</taxon>
        <taxon>Bacillati</taxon>
        <taxon>Armatimonadota</taxon>
        <taxon>Armatimonadota incertae sedis</taxon>
        <taxon>Candidatus Nitrosymbiomonas</taxon>
    </lineage>
</organism>
<dbReference type="GO" id="GO:0009245">
    <property type="term" value="P:lipid A biosynthetic process"/>
    <property type="evidence" value="ECO:0007669"/>
    <property type="project" value="TreeGrafter"/>
</dbReference>
<dbReference type="SUPFAM" id="SSF53756">
    <property type="entry name" value="UDP-Glycosyltransferase/glycogen phosphorylase"/>
    <property type="match status" value="1"/>
</dbReference>
<dbReference type="Pfam" id="PF00534">
    <property type="entry name" value="Glycos_transf_1"/>
    <property type="match status" value="1"/>
</dbReference>
<dbReference type="PANTHER" id="PTHR42755">
    <property type="entry name" value="3-DEOXY-MANNO-OCTULOSONATE CYTIDYLYLTRANSFERASE"/>
    <property type="match status" value="1"/>
</dbReference>
<feature type="domain" description="3-deoxy-D-manno-octulosonic-acid transferase N-terminal" evidence="8">
    <location>
        <begin position="32"/>
        <end position="209"/>
    </location>
</feature>
<dbReference type="InterPro" id="IPR007507">
    <property type="entry name" value="Glycos_transf_N"/>
</dbReference>
<feature type="site" description="Transition state stabilizer" evidence="5">
    <location>
        <position position="207"/>
    </location>
</feature>
<comment type="subcellular location">
    <subcellularLocation>
        <location evidence="1">Cell envelope</location>
    </subcellularLocation>
    <subcellularLocation>
        <location evidence="6">Cell membrane</location>
    </subcellularLocation>
</comment>
<proteinExistence type="inferred from homology"/>
<evidence type="ECO:0000259" key="8">
    <source>
        <dbReference type="Pfam" id="PF04413"/>
    </source>
</evidence>
<dbReference type="AlphaFoldDB" id="A0A809RC01"/>
<dbReference type="GO" id="GO:0043842">
    <property type="term" value="F:Kdo transferase activity"/>
    <property type="evidence" value="ECO:0007669"/>
    <property type="project" value="UniProtKB-EC"/>
</dbReference>
<accession>A0A809RC01</accession>
<dbReference type="EMBL" id="AP021858">
    <property type="protein sequence ID" value="BBO24960.1"/>
    <property type="molecule type" value="Genomic_DNA"/>
</dbReference>
<evidence type="ECO:0000256" key="4">
    <source>
        <dbReference type="PIRSR" id="PIRSR639901-1"/>
    </source>
</evidence>
<feature type="active site" description="Proton acceptor" evidence="4">
    <location>
        <position position="60"/>
    </location>
</feature>
<sequence>MFWLYNLALPLLAPLWLPWMLWRASRRKGGPNWRERLGNYRLRSNPDRPRVWLHAVSVGEVVAARPILKELRAAWPQAEVVLSVTTSSGHQIAESLVPELADHLVYFPIDLLRFQVRAMSSARPSVVAVMETELWMNFFWAAKAFGARTLVVNGRISDRSFRRARRVRGFYRALLRFVDRCLMQTEGDAERIRALGAFQVEVQGNSKFDEGGQAASEDEERWRTELGLSRDKPVVVVGSTRDSAEESLVVEAIRLVGPERVRVVHAPRHLESAPALAESVTRALGGVALRSKGETGDYLILDTFGELAGVYSTADVVVVGGGFSNLGGQNILQPLAHGKPVLHGPHMANFRDVAQGAAECGATRVCADAESLAAAIDQLLADERLRERMGQAARDYVATNLGAAKRYAEAIRFEGEAREKPSAGV</sequence>
<keyword evidence="2" id="KW-0997">Cell inner membrane</keyword>
<keyword evidence="6" id="KW-1003">Cell membrane</keyword>
<comment type="function">
    <text evidence="6">Involved in lipopolysaccharide (LPS) biosynthesis. Catalyzes the transfer of 3-deoxy-D-manno-octulosonate (Kdo) residue(s) from CMP-Kdo to lipid IV(A), the tetraacyldisaccharide-1,4'-bisphosphate precursor of lipid A.</text>
</comment>
<dbReference type="InterPro" id="IPR001296">
    <property type="entry name" value="Glyco_trans_1"/>
</dbReference>
<evidence type="ECO:0000256" key="1">
    <source>
        <dbReference type="ARBA" id="ARBA00004196"/>
    </source>
</evidence>
<dbReference type="GO" id="GO:0005886">
    <property type="term" value="C:plasma membrane"/>
    <property type="evidence" value="ECO:0007669"/>
    <property type="project" value="UniProtKB-SubCell"/>
</dbReference>
<feature type="site" description="Transition state stabilizer" evidence="5">
    <location>
        <position position="131"/>
    </location>
</feature>
<evidence type="ECO:0000256" key="2">
    <source>
        <dbReference type="ARBA" id="ARBA00022519"/>
    </source>
</evidence>
<feature type="domain" description="Glycosyl transferase family 1" evidence="7">
    <location>
        <begin position="307"/>
        <end position="395"/>
    </location>
</feature>
<dbReference type="PANTHER" id="PTHR42755:SF1">
    <property type="entry name" value="3-DEOXY-D-MANNO-OCTULOSONIC ACID TRANSFERASE, MITOCHONDRIAL-RELATED"/>
    <property type="match status" value="1"/>
</dbReference>
<keyword evidence="3 6" id="KW-0808">Transferase</keyword>
<dbReference type="GO" id="GO:0009244">
    <property type="term" value="P:lipopolysaccharide core region biosynthetic process"/>
    <property type="evidence" value="ECO:0007669"/>
    <property type="project" value="UniProtKB-UniRule"/>
</dbReference>
<dbReference type="EC" id="2.4.99.12" evidence="6"/>
<dbReference type="GO" id="GO:0030313">
    <property type="term" value="C:cell envelope"/>
    <property type="evidence" value="ECO:0007669"/>
    <property type="project" value="UniProtKB-SubCell"/>
</dbReference>
<protein>
    <recommendedName>
        <fullName evidence="6">3-deoxy-D-manno-octulosonic acid transferase</fullName>
        <shortName evidence="6">Kdo transferase</shortName>
        <ecNumber evidence="6">2.4.99.12</ecNumber>
    </recommendedName>
    <alternativeName>
        <fullName evidence="6">Lipid IV(A) 3-deoxy-D-manno-octulosonic acid transferase</fullName>
    </alternativeName>
</protein>
<keyword evidence="6" id="KW-0448">Lipopolysaccharide biosynthesis</keyword>
<name>A0A809RC01_9BACT</name>
<evidence type="ECO:0000256" key="3">
    <source>
        <dbReference type="ARBA" id="ARBA00022679"/>
    </source>
</evidence>
<dbReference type="InterPro" id="IPR039901">
    <property type="entry name" value="Kdotransferase"/>
</dbReference>
<evidence type="ECO:0000256" key="5">
    <source>
        <dbReference type="PIRSR" id="PIRSR639901-2"/>
    </source>
</evidence>
<dbReference type="Gene3D" id="3.40.50.11720">
    <property type="entry name" value="3-Deoxy-D-manno-octulosonic-acid transferase, N-terminal domain"/>
    <property type="match status" value="1"/>
</dbReference>
<dbReference type="InterPro" id="IPR038107">
    <property type="entry name" value="Glycos_transf_N_sf"/>
</dbReference>
<evidence type="ECO:0000313" key="10">
    <source>
        <dbReference type="Proteomes" id="UP000662873"/>
    </source>
</evidence>
<comment type="similarity">
    <text evidence="6">Belongs to the glycosyltransferase group 1 family.</text>
</comment>
<comment type="pathway">
    <text evidence="6">Bacterial outer membrane biogenesis; LPS core biosynthesis.</text>
</comment>
<dbReference type="Proteomes" id="UP000662873">
    <property type="component" value="Chromosome"/>
</dbReference>
<gene>
    <name evidence="9" type="ORF">NPRO_25550</name>
</gene>
<comment type="catalytic activity">
    <reaction evidence="6">
        <text>lipid IVA (E. coli) + CMP-3-deoxy-beta-D-manno-octulosonate = alpha-Kdo-(2-&gt;6)-lipid IVA (E. coli) + CMP + H(+)</text>
        <dbReference type="Rhea" id="RHEA:28066"/>
        <dbReference type="ChEBI" id="CHEBI:15378"/>
        <dbReference type="ChEBI" id="CHEBI:58603"/>
        <dbReference type="ChEBI" id="CHEBI:60364"/>
        <dbReference type="ChEBI" id="CHEBI:60377"/>
        <dbReference type="ChEBI" id="CHEBI:85987"/>
        <dbReference type="EC" id="2.4.99.12"/>
    </reaction>
</comment>
<evidence type="ECO:0000313" key="9">
    <source>
        <dbReference type="EMBL" id="BBO24960.1"/>
    </source>
</evidence>
<dbReference type="Pfam" id="PF04413">
    <property type="entry name" value="Glycos_transf_N"/>
    <property type="match status" value="1"/>
</dbReference>
<dbReference type="Gene3D" id="3.40.50.2000">
    <property type="entry name" value="Glycogen Phosphorylase B"/>
    <property type="match status" value="1"/>
</dbReference>
<evidence type="ECO:0000256" key="6">
    <source>
        <dbReference type="RuleBase" id="RU365103"/>
    </source>
</evidence>
<reference evidence="9" key="1">
    <citation type="journal article" name="DNA Res.">
        <title>The physiological potential of anammox bacteria as revealed by their core genome structure.</title>
        <authorList>
            <person name="Okubo T."/>
            <person name="Toyoda A."/>
            <person name="Fukuhara K."/>
            <person name="Uchiyama I."/>
            <person name="Harigaya Y."/>
            <person name="Kuroiwa M."/>
            <person name="Suzuki T."/>
            <person name="Murakami Y."/>
            <person name="Suwa Y."/>
            <person name="Takami H."/>
        </authorList>
    </citation>
    <scope>NUCLEOTIDE SEQUENCE</scope>
    <source>
        <strain evidence="9">317325-2</strain>
    </source>
</reference>
<dbReference type="UniPathway" id="UPA00958"/>
<evidence type="ECO:0000259" key="7">
    <source>
        <dbReference type="Pfam" id="PF00534"/>
    </source>
</evidence>
<dbReference type="KEGG" id="npy:NPRO_25550"/>